<evidence type="ECO:0000313" key="2">
    <source>
        <dbReference type="Proteomes" id="UP000245626"/>
    </source>
</evidence>
<name>A0ACD0P828_9BASI</name>
<reference evidence="1 2" key="1">
    <citation type="journal article" date="2018" name="Mol. Biol. Evol.">
        <title>Broad Genomic Sampling Reveals a Smut Pathogenic Ancestry of the Fungal Clade Ustilaginomycotina.</title>
        <authorList>
            <person name="Kijpornyongpan T."/>
            <person name="Mondo S.J."/>
            <person name="Barry K."/>
            <person name="Sandor L."/>
            <person name="Lee J."/>
            <person name="Lipzen A."/>
            <person name="Pangilinan J."/>
            <person name="LaButti K."/>
            <person name="Hainaut M."/>
            <person name="Henrissat B."/>
            <person name="Grigoriev I.V."/>
            <person name="Spatafora J.W."/>
            <person name="Aime M.C."/>
        </authorList>
    </citation>
    <scope>NUCLEOTIDE SEQUENCE [LARGE SCALE GENOMIC DNA]</scope>
    <source>
        <strain evidence="1 2">SA 807</strain>
    </source>
</reference>
<proteinExistence type="predicted"/>
<organism evidence="1 2">
    <name type="scientific">Violaceomyces palustris</name>
    <dbReference type="NCBI Taxonomy" id="1673888"/>
    <lineage>
        <taxon>Eukaryota</taxon>
        <taxon>Fungi</taxon>
        <taxon>Dikarya</taxon>
        <taxon>Basidiomycota</taxon>
        <taxon>Ustilaginomycotina</taxon>
        <taxon>Ustilaginomycetes</taxon>
        <taxon>Violaceomycetales</taxon>
        <taxon>Violaceomycetaceae</taxon>
        <taxon>Violaceomyces</taxon>
    </lineage>
</organism>
<accession>A0ACD0P828</accession>
<protein>
    <submittedName>
        <fullName evidence="1">Uncharacterized protein</fullName>
    </submittedName>
</protein>
<sequence>MERGRGTDPPFLFQPFLSLLFRSTTTNPFLLQTFFLPTPTSFSTFFWETSFPFSNFFLSNPPSNTLLESQNAPPIHTPSPLSKGRNPFSSPLLLPPSSQEWKGRGGQEERKGGRRRWTVEKKGATSLLSLHSPTPLPSSE</sequence>
<keyword evidence="2" id="KW-1185">Reference proteome</keyword>
<dbReference type="EMBL" id="KZ819689">
    <property type="protein sequence ID" value="PWN54275.1"/>
    <property type="molecule type" value="Genomic_DNA"/>
</dbReference>
<evidence type="ECO:0000313" key="1">
    <source>
        <dbReference type="EMBL" id="PWN54275.1"/>
    </source>
</evidence>
<gene>
    <name evidence="1" type="ORF">IE53DRAFT_239205</name>
</gene>
<dbReference type="Proteomes" id="UP000245626">
    <property type="component" value="Unassembled WGS sequence"/>
</dbReference>